<evidence type="ECO:0000313" key="2">
    <source>
        <dbReference type="EMBL" id="TYQ03161.1"/>
    </source>
</evidence>
<dbReference type="InterPro" id="IPR010093">
    <property type="entry name" value="SinI_DNA-bd"/>
</dbReference>
<gene>
    <name evidence="2" type="ORF">FNL38_105311</name>
</gene>
<name>A0A652YMR5_NOCGL</name>
<accession>A0A652YMR5</accession>
<sequence>MGPVTLKKSPSRRQPRIWKISRPPAPRGVDGSGVIEQEQARQALQVLRGVEPDVGETLDVKVAGTAESLHLPRAAFELIRDVLANMAAGQGVTVVPAHAELTTQQAAEMLNVSRPHVIKLLDERQIEYRLVGRHRRILASSLIAYRRSQLGAARSAADELAAHTEEFGLY</sequence>
<reference evidence="2" key="1">
    <citation type="submission" date="2019-07" db="EMBL/GenBank/DDBJ databases">
        <title>Genomic Encyclopedia of Type Strains, Phase IV (KMG-IV): sequencing the most valuable type-strain genomes for metagenomic binning, comparative biology and taxonomic classification.</title>
        <authorList>
            <person name="Goeker M."/>
        </authorList>
    </citation>
    <scope>NUCLEOTIDE SEQUENCE</scope>
    <source>
        <strain evidence="2">DSM 44596</strain>
    </source>
</reference>
<dbReference type="Pfam" id="PF12728">
    <property type="entry name" value="HTH_17"/>
    <property type="match status" value="1"/>
</dbReference>
<organism evidence="2">
    <name type="scientific">Nocardia globerula</name>
    <dbReference type="NCBI Taxonomy" id="1818"/>
    <lineage>
        <taxon>Bacteria</taxon>
        <taxon>Bacillati</taxon>
        <taxon>Actinomycetota</taxon>
        <taxon>Actinomycetes</taxon>
        <taxon>Mycobacteriales</taxon>
        <taxon>Nocardiaceae</taxon>
        <taxon>Nocardia</taxon>
    </lineage>
</organism>
<dbReference type="EMBL" id="VNIQ01000005">
    <property type="protein sequence ID" value="TYQ03161.1"/>
    <property type="molecule type" value="Genomic_DNA"/>
</dbReference>
<feature type="domain" description="Helix-turn-helix" evidence="1">
    <location>
        <begin position="101"/>
        <end position="149"/>
    </location>
</feature>
<proteinExistence type="predicted"/>
<dbReference type="AlphaFoldDB" id="A0A652YMR5"/>
<dbReference type="NCBIfam" id="TIGR01764">
    <property type="entry name" value="excise"/>
    <property type="match status" value="1"/>
</dbReference>
<dbReference type="GO" id="GO:0003677">
    <property type="term" value="F:DNA binding"/>
    <property type="evidence" value="ECO:0007669"/>
    <property type="project" value="InterPro"/>
</dbReference>
<comment type="caution">
    <text evidence="2">The sequence shown here is derived from an EMBL/GenBank/DDBJ whole genome shotgun (WGS) entry which is preliminary data.</text>
</comment>
<protein>
    <submittedName>
        <fullName evidence="2">Excisionase family DNA binding protein</fullName>
    </submittedName>
</protein>
<dbReference type="InterPro" id="IPR041657">
    <property type="entry name" value="HTH_17"/>
</dbReference>
<evidence type="ECO:0000259" key="1">
    <source>
        <dbReference type="Pfam" id="PF12728"/>
    </source>
</evidence>